<dbReference type="InParanoid" id="A0A0D0AF84"/>
<protein>
    <submittedName>
        <fullName evidence="1">Uncharacterized protein</fullName>
    </submittedName>
</protein>
<reference evidence="1 2" key="1">
    <citation type="submission" date="2014-04" db="EMBL/GenBank/DDBJ databases">
        <authorList>
            <consortium name="DOE Joint Genome Institute"/>
            <person name="Kuo A."/>
            <person name="Ruytinx J."/>
            <person name="Rineau F."/>
            <person name="Colpaert J."/>
            <person name="Kohler A."/>
            <person name="Nagy L.G."/>
            <person name="Floudas D."/>
            <person name="Copeland A."/>
            <person name="Barry K.W."/>
            <person name="Cichocki N."/>
            <person name="Veneault-Fourrey C."/>
            <person name="LaButti K."/>
            <person name="Lindquist E.A."/>
            <person name="Lipzen A."/>
            <person name="Lundell T."/>
            <person name="Morin E."/>
            <person name="Murat C."/>
            <person name="Sun H."/>
            <person name="Tunlid A."/>
            <person name="Henrissat B."/>
            <person name="Grigoriev I.V."/>
            <person name="Hibbett D.S."/>
            <person name="Martin F."/>
            <person name="Nordberg H.P."/>
            <person name="Cantor M.N."/>
            <person name="Hua S.X."/>
        </authorList>
    </citation>
    <scope>NUCLEOTIDE SEQUENCE [LARGE SCALE GENOMIC DNA]</scope>
    <source>
        <strain evidence="1 2">UH-Slu-Lm8-n1</strain>
    </source>
</reference>
<dbReference type="HOGENOM" id="CLU_2943369_0_0_1"/>
<dbReference type="AlphaFoldDB" id="A0A0D0AF84"/>
<dbReference type="EMBL" id="KN835498">
    <property type="protein sequence ID" value="KIK36784.1"/>
    <property type="molecule type" value="Genomic_DNA"/>
</dbReference>
<proteinExistence type="predicted"/>
<dbReference type="Proteomes" id="UP000054485">
    <property type="component" value="Unassembled WGS sequence"/>
</dbReference>
<organism evidence="1 2">
    <name type="scientific">Suillus luteus UH-Slu-Lm8-n1</name>
    <dbReference type="NCBI Taxonomy" id="930992"/>
    <lineage>
        <taxon>Eukaryota</taxon>
        <taxon>Fungi</taxon>
        <taxon>Dikarya</taxon>
        <taxon>Basidiomycota</taxon>
        <taxon>Agaricomycotina</taxon>
        <taxon>Agaricomycetes</taxon>
        <taxon>Agaricomycetidae</taxon>
        <taxon>Boletales</taxon>
        <taxon>Suillineae</taxon>
        <taxon>Suillaceae</taxon>
        <taxon>Suillus</taxon>
    </lineage>
</organism>
<gene>
    <name evidence="1" type="ORF">CY34DRAFT_810972</name>
</gene>
<reference evidence="2" key="2">
    <citation type="submission" date="2015-01" db="EMBL/GenBank/DDBJ databases">
        <title>Evolutionary Origins and Diversification of the Mycorrhizal Mutualists.</title>
        <authorList>
            <consortium name="DOE Joint Genome Institute"/>
            <consortium name="Mycorrhizal Genomics Consortium"/>
            <person name="Kohler A."/>
            <person name="Kuo A."/>
            <person name="Nagy L.G."/>
            <person name="Floudas D."/>
            <person name="Copeland A."/>
            <person name="Barry K.W."/>
            <person name="Cichocki N."/>
            <person name="Veneault-Fourrey C."/>
            <person name="LaButti K."/>
            <person name="Lindquist E.A."/>
            <person name="Lipzen A."/>
            <person name="Lundell T."/>
            <person name="Morin E."/>
            <person name="Murat C."/>
            <person name="Riley R."/>
            <person name="Ohm R."/>
            <person name="Sun H."/>
            <person name="Tunlid A."/>
            <person name="Henrissat B."/>
            <person name="Grigoriev I.V."/>
            <person name="Hibbett D.S."/>
            <person name="Martin F."/>
        </authorList>
    </citation>
    <scope>NUCLEOTIDE SEQUENCE [LARGE SCALE GENOMIC DNA]</scope>
    <source>
        <strain evidence="2">UH-Slu-Lm8-n1</strain>
    </source>
</reference>
<keyword evidence="2" id="KW-1185">Reference proteome</keyword>
<evidence type="ECO:0000313" key="1">
    <source>
        <dbReference type="EMBL" id="KIK36784.1"/>
    </source>
</evidence>
<evidence type="ECO:0000313" key="2">
    <source>
        <dbReference type="Proteomes" id="UP000054485"/>
    </source>
</evidence>
<sequence>MVFVVRPYDSARRTLLSRIQYTIKLGGQYFLPIECQLSRPHPYPRAFSISEAEGPGSSMA</sequence>
<accession>A0A0D0AF84</accession>
<name>A0A0D0AF84_9AGAM</name>